<comment type="caution">
    <text evidence="2">The sequence shown here is derived from an EMBL/GenBank/DDBJ whole genome shotgun (WGS) entry which is preliminary data.</text>
</comment>
<dbReference type="EMBL" id="RSCD01000002">
    <property type="protein sequence ID" value="RSH94352.1"/>
    <property type="molecule type" value="Genomic_DNA"/>
</dbReference>
<evidence type="ECO:0008006" key="4">
    <source>
        <dbReference type="Google" id="ProtNLM"/>
    </source>
</evidence>
<sequence>MAQPDTKSTVNALSQVRSLAFDLMGTCADWHTSVCQALVSSPLVPGQDIDRSRFAHRWRAGFFRHILDAFERGEQSPDIDIVHRLVLDHMLEDLGVGMEIWDERERRRLVKAWHKQTAKLTSDRVVLANGTTRLQLDIVSSAALPFHALFSSQLLGLSKPDLAIYKRLIQLLDRRPEEVAMVAAHAYDLRAAAQVGMRTVYIRRDTEDPEEDMSQLQHEFDWFIDGRSAGGARAGLVRLAEIMQRSLQ</sequence>
<proteinExistence type="predicted"/>
<dbReference type="Gene3D" id="1.10.150.240">
    <property type="entry name" value="Putative phosphatase, domain 2"/>
    <property type="match status" value="1"/>
</dbReference>
<dbReference type="PANTHER" id="PTHR43316">
    <property type="entry name" value="HYDROLASE, HALOACID DELAHOGENASE-RELATED"/>
    <property type="match status" value="1"/>
</dbReference>
<keyword evidence="1" id="KW-0378">Hydrolase</keyword>
<dbReference type="InterPro" id="IPR023214">
    <property type="entry name" value="HAD_sf"/>
</dbReference>
<reference evidence="2 3" key="1">
    <citation type="submission" date="2018-11" db="EMBL/GenBank/DDBJ databases">
        <title>Genome sequence of Saitozyma podzolica DSM 27192.</title>
        <authorList>
            <person name="Aliyu H."/>
            <person name="Gorte O."/>
            <person name="Ochsenreither K."/>
        </authorList>
    </citation>
    <scope>NUCLEOTIDE SEQUENCE [LARGE SCALE GENOMIC DNA]</scope>
    <source>
        <strain evidence="2 3">DSM 27192</strain>
    </source>
</reference>
<dbReference type="OrthoDB" id="2363873at2759"/>
<dbReference type="Gene3D" id="3.40.50.1000">
    <property type="entry name" value="HAD superfamily/HAD-like"/>
    <property type="match status" value="1"/>
</dbReference>
<evidence type="ECO:0000313" key="3">
    <source>
        <dbReference type="Proteomes" id="UP000279259"/>
    </source>
</evidence>
<evidence type="ECO:0000313" key="2">
    <source>
        <dbReference type="EMBL" id="RSH94352.1"/>
    </source>
</evidence>
<dbReference type="PRINTS" id="PR00413">
    <property type="entry name" value="HADHALOGNASE"/>
</dbReference>
<dbReference type="PANTHER" id="PTHR43316:SF3">
    <property type="entry name" value="HALOACID DEHALOGENASE, TYPE II (AFU_ORTHOLOGUE AFUA_2G07750)-RELATED"/>
    <property type="match status" value="1"/>
</dbReference>
<dbReference type="GO" id="GO:0016791">
    <property type="term" value="F:phosphatase activity"/>
    <property type="evidence" value="ECO:0007669"/>
    <property type="project" value="UniProtKB-ARBA"/>
</dbReference>
<dbReference type="InterPro" id="IPR023198">
    <property type="entry name" value="PGP-like_dom2"/>
</dbReference>
<dbReference type="Proteomes" id="UP000279259">
    <property type="component" value="Unassembled WGS sequence"/>
</dbReference>
<accession>A0A427YTE7</accession>
<organism evidence="2 3">
    <name type="scientific">Saitozyma podzolica</name>
    <dbReference type="NCBI Taxonomy" id="1890683"/>
    <lineage>
        <taxon>Eukaryota</taxon>
        <taxon>Fungi</taxon>
        <taxon>Dikarya</taxon>
        <taxon>Basidiomycota</taxon>
        <taxon>Agaricomycotina</taxon>
        <taxon>Tremellomycetes</taxon>
        <taxon>Tremellales</taxon>
        <taxon>Trimorphomycetaceae</taxon>
        <taxon>Saitozyma</taxon>
    </lineage>
</organism>
<protein>
    <recommendedName>
        <fullName evidence="4">Haloacid dehalogenase, type II</fullName>
    </recommendedName>
</protein>
<dbReference type="AlphaFoldDB" id="A0A427YTE7"/>
<keyword evidence="3" id="KW-1185">Reference proteome</keyword>
<dbReference type="InterPro" id="IPR036412">
    <property type="entry name" value="HAD-like_sf"/>
</dbReference>
<dbReference type="InterPro" id="IPR006439">
    <property type="entry name" value="HAD-SF_hydro_IA"/>
</dbReference>
<gene>
    <name evidence="2" type="ORF">EHS25_004155</name>
</gene>
<dbReference type="SUPFAM" id="SSF56784">
    <property type="entry name" value="HAD-like"/>
    <property type="match status" value="1"/>
</dbReference>
<dbReference type="STRING" id="1890683.A0A427YTE7"/>
<dbReference type="InterPro" id="IPR051540">
    <property type="entry name" value="S-2-haloacid_dehalogenase"/>
</dbReference>
<evidence type="ECO:0000256" key="1">
    <source>
        <dbReference type="ARBA" id="ARBA00022801"/>
    </source>
</evidence>
<name>A0A427YTE7_9TREE</name>
<dbReference type="Pfam" id="PF00702">
    <property type="entry name" value="Hydrolase"/>
    <property type="match status" value="1"/>
</dbReference>